<dbReference type="AlphaFoldDB" id="A0A919SZ88"/>
<dbReference type="Proteomes" id="UP000680865">
    <property type="component" value="Unassembled WGS sequence"/>
</dbReference>
<proteinExistence type="predicted"/>
<evidence type="ECO:0000313" key="2">
    <source>
        <dbReference type="Proteomes" id="UP000680865"/>
    </source>
</evidence>
<evidence type="ECO:0008006" key="3">
    <source>
        <dbReference type="Google" id="ProtNLM"/>
    </source>
</evidence>
<dbReference type="EMBL" id="BOQP01000049">
    <property type="protein sequence ID" value="GIM81910.1"/>
    <property type="molecule type" value="Genomic_DNA"/>
</dbReference>
<protein>
    <recommendedName>
        <fullName evidence="3">Nucleotidyl transferase AbiEii toxin, Type IV TA system</fullName>
    </recommendedName>
</protein>
<evidence type="ECO:0000313" key="1">
    <source>
        <dbReference type="EMBL" id="GIM81910.1"/>
    </source>
</evidence>
<name>A0A919SZ88_9ACTN</name>
<keyword evidence="2" id="KW-1185">Reference proteome</keyword>
<dbReference type="InterPro" id="IPR014942">
    <property type="entry name" value="AbiEii"/>
</dbReference>
<gene>
    <name evidence="1" type="ORF">Aco04nite_79010</name>
</gene>
<sequence>MDRLHEQLARIAFNTGDELGLVLAGGYAISAHRLTERPSRDLDLATASPLPLGDITDRLADAYRAEGFTVAVVESSPLMARLEVTTGGEMCEVDLLKEAIGPPVLLDIGPVLALDDAVGLKVGALHDRAMHRDFIDVYAAHIRGGYSLRDLERLGAAHLPEFSLADLMDRLGAAELRADARFFDYGLSENELHELRMWAAGWVDDLRERTAGENAAPGSHETGPDWDKYLEG</sequence>
<dbReference type="Pfam" id="PF08843">
    <property type="entry name" value="AbiEii"/>
    <property type="match status" value="1"/>
</dbReference>
<accession>A0A919SZ88</accession>
<comment type="caution">
    <text evidence="1">The sequence shown here is derived from an EMBL/GenBank/DDBJ whole genome shotgun (WGS) entry which is preliminary data.</text>
</comment>
<dbReference type="RefSeq" id="WP_213002282.1">
    <property type="nucleotide sequence ID" value="NZ_BAAATW010000001.1"/>
</dbReference>
<organism evidence="1 2">
    <name type="scientific">Winogradskya consettensis</name>
    <dbReference type="NCBI Taxonomy" id="113560"/>
    <lineage>
        <taxon>Bacteria</taxon>
        <taxon>Bacillati</taxon>
        <taxon>Actinomycetota</taxon>
        <taxon>Actinomycetes</taxon>
        <taxon>Micromonosporales</taxon>
        <taxon>Micromonosporaceae</taxon>
        <taxon>Winogradskya</taxon>
    </lineage>
</organism>
<reference evidence="1" key="1">
    <citation type="submission" date="2021-03" db="EMBL/GenBank/DDBJ databases">
        <title>Whole genome shotgun sequence of Actinoplanes consettensis NBRC 14913.</title>
        <authorList>
            <person name="Komaki H."/>
            <person name="Tamura T."/>
        </authorList>
    </citation>
    <scope>NUCLEOTIDE SEQUENCE</scope>
    <source>
        <strain evidence="1">NBRC 14913</strain>
    </source>
</reference>